<dbReference type="PROSITE" id="PS51384">
    <property type="entry name" value="FAD_FR"/>
    <property type="match status" value="1"/>
</dbReference>
<evidence type="ECO:0000313" key="10">
    <source>
        <dbReference type="EMBL" id="MBG0566971.1"/>
    </source>
</evidence>
<dbReference type="InterPro" id="IPR012675">
    <property type="entry name" value="Beta-grasp_dom_sf"/>
</dbReference>
<dbReference type="Gene3D" id="3.40.50.80">
    <property type="entry name" value="Nucleotide-binding domain of ferredoxin-NADP reductase (FNR) module"/>
    <property type="match status" value="1"/>
</dbReference>
<dbReference type="GO" id="GO:0046872">
    <property type="term" value="F:metal ion binding"/>
    <property type="evidence" value="ECO:0007669"/>
    <property type="project" value="UniProtKB-KW"/>
</dbReference>
<dbReference type="PANTHER" id="PTHR47354">
    <property type="entry name" value="NADH OXIDOREDUCTASE HCR"/>
    <property type="match status" value="1"/>
</dbReference>
<sequence length="313" mass="32768">MRPPVAGQLGRALLVRGRRLVGPATIELRLGPADEAALPRWAPGAHIDLVLPGGLVRPYSLCGDPYDATSWRVLVRRRTDGGASAYLHDRLRVGDIVHARGPRDRFGLVGAGRYLFLASGVGIAPLLPMARWVDAARIFPWTLLHLDHRDSVLADEVRSLGAGADLASDLDAVAEAVMAAADGTAVYACGSARFVDAVTGLTAGRPGLTLHRQQFDGRPSGPGETPGCELVLARRGDRIRVPANTPLLEALIDAGVDVPASCGSGICGACIVPVLHGAVRHRDSVLTDTERASGRHVVACVSAAAGGRLVLDL</sequence>
<dbReference type="Pfam" id="PF00111">
    <property type="entry name" value="Fer2"/>
    <property type="match status" value="1"/>
</dbReference>
<dbReference type="InterPro" id="IPR008333">
    <property type="entry name" value="Cbr1-like_FAD-bd_dom"/>
</dbReference>
<dbReference type="EMBL" id="JADQTO010000024">
    <property type="protein sequence ID" value="MBG0566971.1"/>
    <property type="molecule type" value="Genomic_DNA"/>
</dbReference>
<dbReference type="SUPFAM" id="SSF63380">
    <property type="entry name" value="Riboflavin synthase domain-like"/>
    <property type="match status" value="1"/>
</dbReference>
<dbReference type="AlphaFoldDB" id="A0A931G3F5"/>
<dbReference type="CDD" id="cd06185">
    <property type="entry name" value="PDR_like"/>
    <property type="match status" value="1"/>
</dbReference>
<dbReference type="Pfam" id="PF00970">
    <property type="entry name" value="FAD_binding_6"/>
    <property type="match status" value="1"/>
</dbReference>
<dbReference type="Gene3D" id="3.10.20.30">
    <property type="match status" value="1"/>
</dbReference>
<dbReference type="PANTHER" id="PTHR47354:SF1">
    <property type="entry name" value="CARNITINE MONOOXYGENASE REDUCTASE SUBUNIT"/>
    <property type="match status" value="1"/>
</dbReference>
<evidence type="ECO:0000256" key="5">
    <source>
        <dbReference type="ARBA" id="ARBA00023002"/>
    </source>
</evidence>
<feature type="domain" description="FAD-binding FR-type" evidence="9">
    <location>
        <begin position="7"/>
        <end position="109"/>
    </location>
</feature>
<dbReference type="InterPro" id="IPR017927">
    <property type="entry name" value="FAD-bd_FR_type"/>
</dbReference>
<dbReference type="InterPro" id="IPR017938">
    <property type="entry name" value="Riboflavin_synthase-like_b-brl"/>
</dbReference>
<protein>
    <submittedName>
        <fullName evidence="10">Oxidoreductase</fullName>
    </submittedName>
</protein>
<dbReference type="GO" id="GO:0051537">
    <property type="term" value="F:2 iron, 2 sulfur cluster binding"/>
    <property type="evidence" value="ECO:0007669"/>
    <property type="project" value="UniProtKB-KW"/>
</dbReference>
<keyword evidence="11" id="KW-1185">Reference proteome</keyword>
<organism evidence="10 11">
    <name type="scientific">Actinoplanes aureus</name>
    <dbReference type="NCBI Taxonomy" id="2792083"/>
    <lineage>
        <taxon>Bacteria</taxon>
        <taxon>Bacillati</taxon>
        <taxon>Actinomycetota</taxon>
        <taxon>Actinomycetes</taxon>
        <taxon>Micromonosporales</taxon>
        <taxon>Micromonosporaceae</taxon>
        <taxon>Actinoplanes</taxon>
    </lineage>
</organism>
<name>A0A931G3F5_9ACTN</name>
<dbReference type="SUPFAM" id="SSF54292">
    <property type="entry name" value="2Fe-2S ferredoxin-like"/>
    <property type="match status" value="1"/>
</dbReference>
<evidence type="ECO:0000313" key="11">
    <source>
        <dbReference type="Proteomes" id="UP000598146"/>
    </source>
</evidence>
<evidence type="ECO:0000256" key="1">
    <source>
        <dbReference type="ARBA" id="ARBA00001974"/>
    </source>
</evidence>
<dbReference type="RefSeq" id="WP_196418749.1">
    <property type="nucleotide sequence ID" value="NZ_JADQTO010000024.1"/>
</dbReference>
<dbReference type="InterPro" id="IPR050415">
    <property type="entry name" value="MRET"/>
</dbReference>
<feature type="domain" description="2Fe-2S ferredoxin-type" evidence="8">
    <location>
        <begin position="228"/>
        <end position="313"/>
    </location>
</feature>
<dbReference type="Gene3D" id="2.40.30.10">
    <property type="entry name" value="Translation factors"/>
    <property type="match status" value="1"/>
</dbReference>
<accession>A0A931G3F5</accession>
<dbReference type="InterPro" id="IPR036010">
    <property type="entry name" value="2Fe-2S_ferredoxin-like_sf"/>
</dbReference>
<evidence type="ECO:0000259" key="9">
    <source>
        <dbReference type="PROSITE" id="PS51384"/>
    </source>
</evidence>
<comment type="caution">
    <text evidence="10">The sequence shown here is derived from an EMBL/GenBank/DDBJ whole genome shotgun (WGS) entry which is preliminary data.</text>
</comment>
<evidence type="ECO:0000256" key="7">
    <source>
        <dbReference type="ARBA" id="ARBA00023014"/>
    </source>
</evidence>
<keyword evidence="2" id="KW-0285">Flavoprotein</keyword>
<evidence type="ECO:0000256" key="6">
    <source>
        <dbReference type="ARBA" id="ARBA00023004"/>
    </source>
</evidence>
<keyword evidence="4" id="KW-0479">Metal-binding</keyword>
<proteinExistence type="predicted"/>
<dbReference type="GO" id="GO:0016491">
    <property type="term" value="F:oxidoreductase activity"/>
    <property type="evidence" value="ECO:0007669"/>
    <property type="project" value="UniProtKB-KW"/>
</dbReference>
<evidence type="ECO:0000259" key="8">
    <source>
        <dbReference type="PROSITE" id="PS51085"/>
    </source>
</evidence>
<dbReference type="InterPro" id="IPR039261">
    <property type="entry name" value="FNR_nucleotide-bd"/>
</dbReference>
<keyword evidence="3" id="KW-0001">2Fe-2S</keyword>
<keyword evidence="7" id="KW-0411">Iron-sulfur</keyword>
<dbReference type="SUPFAM" id="SSF52343">
    <property type="entry name" value="Ferredoxin reductase-like, C-terminal NADP-linked domain"/>
    <property type="match status" value="1"/>
</dbReference>
<dbReference type="InterPro" id="IPR006058">
    <property type="entry name" value="2Fe2S_fd_BS"/>
</dbReference>
<dbReference type="PROSITE" id="PS00197">
    <property type="entry name" value="2FE2S_FER_1"/>
    <property type="match status" value="1"/>
</dbReference>
<dbReference type="PROSITE" id="PS51085">
    <property type="entry name" value="2FE2S_FER_2"/>
    <property type="match status" value="1"/>
</dbReference>
<evidence type="ECO:0000256" key="4">
    <source>
        <dbReference type="ARBA" id="ARBA00022723"/>
    </source>
</evidence>
<evidence type="ECO:0000256" key="3">
    <source>
        <dbReference type="ARBA" id="ARBA00022714"/>
    </source>
</evidence>
<dbReference type="PRINTS" id="PR00409">
    <property type="entry name" value="PHDIOXRDTASE"/>
</dbReference>
<dbReference type="CDD" id="cd00207">
    <property type="entry name" value="fer2"/>
    <property type="match status" value="1"/>
</dbReference>
<keyword evidence="5" id="KW-0560">Oxidoreductase</keyword>
<dbReference type="Proteomes" id="UP000598146">
    <property type="component" value="Unassembled WGS sequence"/>
</dbReference>
<evidence type="ECO:0000256" key="2">
    <source>
        <dbReference type="ARBA" id="ARBA00022630"/>
    </source>
</evidence>
<comment type="cofactor">
    <cofactor evidence="1">
        <name>FAD</name>
        <dbReference type="ChEBI" id="CHEBI:57692"/>
    </cofactor>
</comment>
<reference evidence="10" key="1">
    <citation type="submission" date="2020-11" db="EMBL/GenBank/DDBJ databases">
        <title>Isolation and identification of active actinomycetes.</title>
        <authorList>
            <person name="Sun X."/>
        </authorList>
    </citation>
    <scope>NUCLEOTIDE SEQUENCE</scope>
    <source>
        <strain evidence="10">NEAU-A11</strain>
    </source>
</reference>
<keyword evidence="6" id="KW-0408">Iron</keyword>
<gene>
    <name evidence="10" type="ORF">I4J89_36530</name>
</gene>
<dbReference type="InterPro" id="IPR001041">
    <property type="entry name" value="2Fe-2S_ferredoxin-type"/>
</dbReference>